<dbReference type="EMBL" id="FNLM01000006">
    <property type="protein sequence ID" value="SDT84061.1"/>
    <property type="molecule type" value="Genomic_DNA"/>
</dbReference>
<proteinExistence type="predicted"/>
<dbReference type="AlphaFoldDB" id="A0A1H2DMU9"/>
<name>A0A1H2DMU9_9ACTN</name>
<gene>
    <name evidence="2" type="ORF">SAMN04488548_1065</name>
</gene>
<accession>A0A1H2DMU9</accession>
<dbReference type="RefSeq" id="WP_244278009.1">
    <property type="nucleotide sequence ID" value="NZ_FNLM01000006.1"/>
</dbReference>
<evidence type="ECO:0000256" key="1">
    <source>
        <dbReference type="SAM" id="MobiDB-lite"/>
    </source>
</evidence>
<sequence length="319" mass="35353">MSNWQKTSEGDFHRKSQHLASVGVTPQKPSASTIFVDPAMARRVLAKNTHNRPIKESQVVRLMAEMTSGRWKYNGEAIKWSIDDVLLDGQHRLTALARMDDNFPAIPFLVVRGLPADTQSTMDQGTTRTAGDQLVLEGLLGSTDSRIVAGGIRVYLEWQRMAFFGDQKVASKISNPEVVAWAAEHPVEMAILQDLASQRLRRVKCRPSVTLAVLLQFRLIDGEAAREFSEGLYSGAGLQSGNPILALRDRLDRIREGKVNVSDRDLIGYFVMAWNHWRRGGNTSKLQMPRGGPGRASPSRGGLTHVLLALRRSSPCSSR</sequence>
<evidence type="ECO:0008006" key="4">
    <source>
        <dbReference type="Google" id="ProtNLM"/>
    </source>
</evidence>
<protein>
    <recommendedName>
        <fullName evidence="4">DGQHR domain-containing protein</fullName>
    </recommendedName>
</protein>
<evidence type="ECO:0000313" key="2">
    <source>
        <dbReference type="EMBL" id="SDT84061.1"/>
    </source>
</evidence>
<evidence type="ECO:0000313" key="3">
    <source>
        <dbReference type="Proteomes" id="UP000183180"/>
    </source>
</evidence>
<organism evidence="2 3">
    <name type="scientific">Gordonia westfalica</name>
    <dbReference type="NCBI Taxonomy" id="158898"/>
    <lineage>
        <taxon>Bacteria</taxon>
        <taxon>Bacillati</taxon>
        <taxon>Actinomycetota</taxon>
        <taxon>Actinomycetes</taxon>
        <taxon>Mycobacteriales</taxon>
        <taxon>Gordoniaceae</taxon>
        <taxon>Gordonia</taxon>
    </lineage>
</organism>
<feature type="region of interest" description="Disordered" evidence="1">
    <location>
        <begin position="282"/>
        <end position="301"/>
    </location>
</feature>
<dbReference type="Proteomes" id="UP000183180">
    <property type="component" value="Unassembled WGS sequence"/>
</dbReference>
<reference evidence="2 3" key="1">
    <citation type="submission" date="2016-10" db="EMBL/GenBank/DDBJ databases">
        <authorList>
            <person name="de Groot N.N."/>
        </authorList>
    </citation>
    <scope>NUCLEOTIDE SEQUENCE [LARGE SCALE GENOMIC DNA]</scope>
    <source>
        <strain evidence="2 3">DSM 44215</strain>
    </source>
</reference>